<proteinExistence type="predicted"/>
<accession>A0ABW6AUB9</accession>
<dbReference type="RefSeq" id="WP_381508909.1">
    <property type="nucleotide sequence ID" value="NZ_JBHUOM010000048.1"/>
</dbReference>
<evidence type="ECO:0000256" key="1">
    <source>
        <dbReference type="SAM" id="MobiDB-lite"/>
    </source>
</evidence>
<sequence length="181" mass="21218">MNPLRAYDIHIVGLDTKRYEYDFTSDNTFFVALEQELIKAGNVQTHLVLEKSETMIRLEFHIVGEVEQICDRSLDEYNEPVDTQQTMLLKFGDHNEELSDEIELIERNTSTINVARYIFEFISLSLPMKRLHPRFRDEDDQEDDDQNGKLIYRSGETTNNDADDQTNIDPRWAALRKLSDN</sequence>
<gene>
    <name evidence="2" type="ORF">ACFS25_30820</name>
</gene>
<feature type="region of interest" description="Disordered" evidence="1">
    <location>
        <begin position="135"/>
        <end position="169"/>
    </location>
</feature>
<protein>
    <submittedName>
        <fullName evidence="2">YceD family protein</fullName>
    </submittedName>
</protein>
<organism evidence="2 3">
    <name type="scientific">Spirosoma flavum</name>
    <dbReference type="NCBI Taxonomy" id="2048557"/>
    <lineage>
        <taxon>Bacteria</taxon>
        <taxon>Pseudomonadati</taxon>
        <taxon>Bacteroidota</taxon>
        <taxon>Cytophagia</taxon>
        <taxon>Cytophagales</taxon>
        <taxon>Cytophagaceae</taxon>
        <taxon>Spirosoma</taxon>
    </lineage>
</organism>
<dbReference type="Pfam" id="PF02620">
    <property type="entry name" value="YceD"/>
    <property type="match status" value="1"/>
</dbReference>
<comment type="caution">
    <text evidence="2">The sequence shown here is derived from an EMBL/GenBank/DDBJ whole genome shotgun (WGS) entry which is preliminary data.</text>
</comment>
<reference evidence="3" key="1">
    <citation type="journal article" date="2019" name="Int. J. Syst. Evol. Microbiol.">
        <title>The Global Catalogue of Microorganisms (GCM) 10K type strain sequencing project: providing services to taxonomists for standard genome sequencing and annotation.</title>
        <authorList>
            <consortium name="The Broad Institute Genomics Platform"/>
            <consortium name="The Broad Institute Genome Sequencing Center for Infectious Disease"/>
            <person name="Wu L."/>
            <person name="Ma J."/>
        </authorList>
    </citation>
    <scope>NUCLEOTIDE SEQUENCE [LARGE SCALE GENOMIC DNA]</scope>
    <source>
        <strain evidence="3">KCTC 52490</strain>
    </source>
</reference>
<evidence type="ECO:0000313" key="2">
    <source>
        <dbReference type="EMBL" id="MFD2938197.1"/>
    </source>
</evidence>
<keyword evidence="3" id="KW-1185">Reference proteome</keyword>
<dbReference type="EMBL" id="JBHUOM010000048">
    <property type="protein sequence ID" value="MFD2938197.1"/>
    <property type="molecule type" value="Genomic_DNA"/>
</dbReference>
<name>A0ABW6AUB9_9BACT</name>
<evidence type="ECO:0000313" key="3">
    <source>
        <dbReference type="Proteomes" id="UP001597512"/>
    </source>
</evidence>
<dbReference type="Proteomes" id="UP001597512">
    <property type="component" value="Unassembled WGS sequence"/>
</dbReference>
<dbReference type="InterPro" id="IPR003772">
    <property type="entry name" value="YceD"/>
</dbReference>